<comment type="caution">
    <text evidence="1">The sequence shown here is derived from an EMBL/GenBank/DDBJ whole genome shotgun (WGS) entry which is preliminary data.</text>
</comment>
<accession>A0AAV4T218</accession>
<dbReference type="Proteomes" id="UP001054837">
    <property type="component" value="Unassembled WGS sequence"/>
</dbReference>
<name>A0AAV4T218_9ARAC</name>
<keyword evidence="2" id="KW-1185">Reference proteome</keyword>
<proteinExistence type="predicted"/>
<sequence length="166" mass="18410">MYKQQTTVAFPGVYLIICYFNFKIPLLLSPGEKLAGGIKSLENGSSSASELWVQCRKSRKNGEKLANGIKHLEIDLQVLQSYGSNTECPDKNVLEKEVFDVLSNCPQIKNIESCRFVIAPSLLNKSLFGTGKSRFLTSQWLRTDDLGLLEAASKRSICAAGRLLSY</sequence>
<gene>
    <name evidence="1" type="ORF">CDAR_271751</name>
</gene>
<evidence type="ECO:0000313" key="1">
    <source>
        <dbReference type="EMBL" id="GIY39734.1"/>
    </source>
</evidence>
<dbReference type="EMBL" id="BPLQ01008836">
    <property type="protein sequence ID" value="GIY39734.1"/>
    <property type="molecule type" value="Genomic_DNA"/>
</dbReference>
<protein>
    <submittedName>
        <fullName evidence="1">Uncharacterized protein</fullName>
    </submittedName>
</protein>
<dbReference type="AlphaFoldDB" id="A0AAV4T218"/>
<evidence type="ECO:0000313" key="2">
    <source>
        <dbReference type="Proteomes" id="UP001054837"/>
    </source>
</evidence>
<reference evidence="1 2" key="1">
    <citation type="submission" date="2021-06" db="EMBL/GenBank/DDBJ databases">
        <title>Caerostris darwini draft genome.</title>
        <authorList>
            <person name="Kono N."/>
            <person name="Arakawa K."/>
        </authorList>
    </citation>
    <scope>NUCLEOTIDE SEQUENCE [LARGE SCALE GENOMIC DNA]</scope>
</reference>
<organism evidence="1 2">
    <name type="scientific">Caerostris darwini</name>
    <dbReference type="NCBI Taxonomy" id="1538125"/>
    <lineage>
        <taxon>Eukaryota</taxon>
        <taxon>Metazoa</taxon>
        <taxon>Ecdysozoa</taxon>
        <taxon>Arthropoda</taxon>
        <taxon>Chelicerata</taxon>
        <taxon>Arachnida</taxon>
        <taxon>Araneae</taxon>
        <taxon>Araneomorphae</taxon>
        <taxon>Entelegynae</taxon>
        <taxon>Araneoidea</taxon>
        <taxon>Araneidae</taxon>
        <taxon>Caerostris</taxon>
    </lineage>
</organism>